<feature type="compositionally biased region" description="Polar residues" evidence="1">
    <location>
        <begin position="458"/>
        <end position="477"/>
    </location>
</feature>
<evidence type="ECO:0000313" key="2">
    <source>
        <dbReference type="EMBL" id="CAB4007698.1"/>
    </source>
</evidence>
<gene>
    <name evidence="2" type="ORF">PACLA_8A081690</name>
</gene>
<evidence type="ECO:0000313" key="3">
    <source>
        <dbReference type="Proteomes" id="UP001152795"/>
    </source>
</evidence>
<name>A0A7D9EDD7_PARCT</name>
<dbReference type="AlphaFoldDB" id="A0A7D9EDD7"/>
<dbReference type="Proteomes" id="UP001152795">
    <property type="component" value="Unassembled WGS sequence"/>
</dbReference>
<accession>A0A7D9EDD7</accession>
<feature type="non-terminal residue" evidence="2">
    <location>
        <position position="499"/>
    </location>
</feature>
<feature type="region of interest" description="Disordered" evidence="1">
    <location>
        <begin position="458"/>
        <end position="499"/>
    </location>
</feature>
<dbReference type="EMBL" id="CACRXK020005880">
    <property type="protein sequence ID" value="CAB4007698.1"/>
    <property type="molecule type" value="Genomic_DNA"/>
</dbReference>
<organism evidence="2 3">
    <name type="scientific">Paramuricea clavata</name>
    <name type="common">Red gorgonian</name>
    <name type="synonym">Violescent sea-whip</name>
    <dbReference type="NCBI Taxonomy" id="317549"/>
    <lineage>
        <taxon>Eukaryota</taxon>
        <taxon>Metazoa</taxon>
        <taxon>Cnidaria</taxon>
        <taxon>Anthozoa</taxon>
        <taxon>Octocorallia</taxon>
        <taxon>Malacalcyonacea</taxon>
        <taxon>Plexauridae</taxon>
        <taxon>Paramuricea</taxon>
    </lineage>
</organism>
<dbReference type="OrthoDB" id="5987693at2759"/>
<reference evidence="2" key="1">
    <citation type="submission" date="2020-04" db="EMBL/GenBank/DDBJ databases">
        <authorList>
            <person name="Alioto T."/>
            <person name="Alioto T."/>
            <person name="Gomez Garrido J."/>
        </authorList>
    </citation>
    <scope>NUCLEOTIDE SEQUENCE</scope>
    <source>
        <strain evidence="2">A484AB</strain>
    </source>
</reference>
<sequence length="499" mass="54534">MEPVFVSREKDFGIEIKSKNGVVHYVEKATFSIELLKHVDAGQDSGFLCKIYCSLREQQRICYFRLQKVMNGGTARFLEKLNKSFGSGVLTCNLEPQEFRSFLKWLMKNYFRVFGRLVLIPFIEGKRCPNEVDAQQRAEHDCENMLDRASSAIGTMIGVSEDVEYICQTRAKSIRSAMVQDVADLDDRCMNCIRRCALSQLNSPHSCNLIICQVIELADVGLDANSAYSFFVDVIIPHGVNKYQMEDANEASVPISAPESGEPLVIDLIVRCIREYGLTIPKIIETMLTSINPDVNFSSGPSTTMKIRGVAIALKWLIALVKESGNTTPREDKMRQEIAALGVGVISNKKQYFNKKANGQIICRGADGVEVVSRKCVLVQHSAFGQESWATFSQAFDIKSKDGNRDESVLAPPTSTILESTAAPVIASEQPAAVNASALTASEQSTIVPALNVRASTATEQSTVVPTVNASTSTASEQPMPVIPAPNASASIATEQSAV</sequence>
<proteinExistence type="predicted"/>
<keyword evidence="3" id="KW-1185">Reference proteome</keyword>
<comment type="caution">
    <text evidence="2">The sequence shown here is derived from an EMBL/GenBank/DDBJ whole genome shotgun (WGS) entry which is preliminary data.</text>
</comment>
<protein>
    <submittedName>
        <fullName evidence="2">Uncharacterized protein</fullName>
    </submittedName>
</protein>
<evidence type="ECO:0000256" key="1">
    <source>
        <dbReference type="SAM" id="MobiDB-lite"/>
    </source>
</evidence>
<feature type="compositionally biased region" description="Polar residues" evidence="1">
    <location>
        <begin position="488"/>
        <end position="499"/>
    </location>
</feature>